<dbReference type="InterPro" id="IPR036640">
    <property type="entry name" value="ABC1_TM_sf"/>
</dbReference>
<evidence type="ECO:0000256" key="8">
    <source>
        <dbReference type="ARBA" id="ARBA00023136"/>
    </source>
</evidence>
<evidence type="ECO:0000256" key="1">
    <source>
        <dbReference type="ARBA" id="ARBA00004651"/>
    </source>
</evidence>
<dbReference type="STRING" id="646529.Desaci_2365"/>
<evidence type="ECO:0000256" key="3">
    <source>
        <dbReference type="ARBA" id="ARBA00022475"/>
    </source>
</evidence>
<dbReference type="InterPro" id="IPR014223">
    <property type="entry name" value="ABC_CydC/D"/>
</dbReference>
<evidence type="ECO:0000259" key="12">
    <source>
        <dbReference type="PROSITE" id="PS50929"/>
    </source>
</evidence>
<dbReference type="PANTHER" id="PTHR24221:SF653">
    <property type="entry name" value="TRANSPORT ATP-BINDING PROTEIN CYDC"/>
    <property type="match status" value="1"/>
</dbReference>
<dbReference type="InterPro" id="IPR003593">
    <property type="entry name" value="AAA+_ATPase"/>
</dbReference>
<dbReference type="NCBIfam" id="TIGR02868">
    <property type="entry name" value="CydC"/>
    <property type="match status" value="1"/>
</dbReference>
<dbReference type="Pfam" id="PF00005">
    <property type="entry name" value="ABC_tran"/>
    <property type="match status" value="1"/>
</dbReference>
<dbReference type="SUPFAM" id="SSF52540">
    <property type="entry name" value="P-loop containing nucleoside triphosphate hydrolases"/>
    <property type="match status" value="1"/>
</dbReference>
<evidence type="ECO:0000256" key="6">
    <source>
        <dbReference type="ARBA" id="ARBA00022840"/>
    </source>
</evidence>
<protein>
    <submittedName>
        <fullName evidence="13">Cysteine export CydDC family ABC transporter permease subunit/ATP-binding protein CydC</fullName>
    </submittedName>
</protein>
<feature type="transmembrane region" description="Helical" evidence="10">
    <location>
        <begin position="158"/>
        <end position="177"/>
    </location>
</feature>
<dbReference type="Gene3D" id="3.40.50.300">
    <property type="entry name" value="P-loop containing nucleotide triphosphate hydrolases"/>
    <property type="match status" value="1"/>
</dbReference>
<dbReference type="PANTHER" id="PTHR24221">
    <property type="entry name" value="ATP-BINDING CASSETTE SUB-FAMILY B"/>
    <property type="match status" value="1"/>
</dbReference>
<dbReference type="InterPro" id="IPR039421">
    <property type="entry name" value="Type_1_exporter"/>
</dbReference>
<gene>
    <name evidence="13" type="ordered locus">Desaci_2365</name>
</gene>
<proteinExistence type="predicted"/>
<dbReference type="GO" id="GO:0034775">
    <property type="term" value="P:glutathione transmembrane transport"/>
    <property type="evidence" value="ECO:0007669"/>
    <property type="project" value="InterPro"/>
</dbReference>
<dbReference type="InterPro" id="IPR003439">
    <property type="entry name" value="ABC_transporter-like_ATP-bd"/>
</dbReference>
<evidence type="ECO:0000256" key="5">
    <source>
        <dbReference type="ARBA" id="ARBA00022741"/>
    </source>
</evidence>
<evidence type="ECO:0000256" key="10">
    <source>
        <dbReference type="SAM" id="Phobius"/>
    </source>
</evidence>
<feature type="transmembrane region" description="Helical" evidence="10">
    <location>
        <begin position="52"/>
        <end position="72"/>
    </location>
</feature>
<evidence type="ECO:0000313" key="14">
    <source>
        <dbReference type="Proteomes" id="UP000002892"/>
    </source>
</evidence>
<dbReference type="GO" id="GO:0005886">
    <property type="term" value="C:plasma membrane"/>
    <property type="evidence" value="ECO:0007669"/>
    <property type="project" value="UniProtKB-SubCell"/>
</dbReference>
<feature type="region of interest" description="Disordered" evidence="9">
    <location>
        <begin position="316"/>
        <end position="362"/>
    </location>
</feature>
<dbReference type="eggNOG" id="COG4987">
    <property type="taxonomic scope" value="Bacteria"/>
</dbReference>
<dbReference type="InterPro" id="IPR027417">
    <property type="entry name" value="P-loop_NTPase"/>
</dbReference>
<dbReference type="AlphaFoldDB" id="I4D694"/>
<evidence type="ECO:0000313" key="13">
    <source>
        <dbReference type="EMBL" id="AFM41318.1"/>
    </source>
</evidence>
<dbReference type="RefSeq" id="WP_014827319.1">
    <property type="nucleotide sequence ID" value="NC_018068.1"/>
</dbReference>
<dbReference type="OrthoDB" id="9771903at2"/>
<dbReference type="SMART" id="SM00382">
    <property type="entry name" value="AAA"/>
    <property type="match status" value="1"/>
</dbReference>
<dbReference type="GO" id="GO:0034040">
    <property type="term" value="F:ATPase-coupled lipid transmembrane transporter activity"/>
    <property type="evidence" value="ECO:0007669"/>
    <property type="project" value="TreeGrafter"/>
</dbReference>
<dbReference type="GO" id="GO:0016887">
    <property type="term" value="F:ATP hydrolysis activity"/>
    <property type="evidence" value="ECO:0007669"/>
    <property type="project" value="InterPro"/>
</dbReference>
<accession>I4D694</accession>
<evidence type="ECO:0000256" key="7">
    <source>
        <dbReference type="ARBA" id="ARBA00022989"/>
    </source>
</evidence>
<feature type="domain" description="ABC transmembrane type-1" evidence="12">
    <location>
        <begin position="19"/>
        <end position="302"/>
    </location>
</feature>
<dbReference type="CDD" id="cd18585">
    <property type="entry name" value="ABC_6TM_CydC"/>
    <property type="match status" value="1"/>
</dbReference>
<dbReference type="InterPro" id="IPR017871">
    <property type="entry name" value="ABC_transporter-like_CS"/>
</dbReference>
<keyword evidence="3" id="KW-1003">Cell membrane</keyword>
<keyword evidence="6 13" id="KW-0067">ATP-binding</keyword>
<feature type="domain" description="ABC transporter" evidence="11">
    <location>
        <begin position="370"/>
        <end position="605"/>
    </location>
</feature>
<dbReference type="Proteomes" id="UP000002892">
    <property type="component" value="Chromosome"/>
</dbReference>
<feature type="transmembrane region" description="Helical" evidence="10">
    <location>
        <begin position="129"/>
        <end position="152"/>
    </location>
</feature>
<sequence>MKSIGWLTRLMLAYWPRILLALFLSVLTITSHIGLMAASAYLLARAALHPPILDLMVTIVGVRFFGLSRAVFRYLERYLSHDVTFRVLSQIRVKFYEQIEPLAPARLGGLRSEDLLSRIVADVETQQNFYLRVFAPPIAAFFVLIGYGIFLANYDIRLSYILAACFVIAGVIVPWLVKRLGQGIGAQIIFLKAHLNTQVADGLLGMTELLSYHQVGDHLIKFRETNDELIECERKITKLAAFSAALTGLIANLGMWLILVLGILLVEKGRLNGVNLGMLALGTLSSFEAVFPLALVPHHLEQNLVSADRLLDLMKPEETKDGRDRKKHDYNRENDKIRHEDSREHEDSSKNEDSRENPGKLIPRADNLKLSFQEVSFRYEKTEPWVLKDVSFTIPQGSKVAIVGSSGVGKTSIINLILRFWDCEKGEISLGDHSLPEYDIEELRRIIGVVTQKTYLFNATIKENLLLAKPSATNQELMDTARQAKLHEFITSLPNGYDSYIGEGGFKLSGGQRQRLAIARVLLKNAPILILDEAAAGLDSITESEVLNEVYRLMEGRTTILITHNFSGLEIMDEILLLKEGRIIERGTHAELLQHEGAYWELWKRDRFIN</sequence>
<dbReference type="PROSITE" id="PS50893">
    <property type="entry name" value="ABC_TRANSPORTER_2"/>
    <property type="match status" value="1"/>
</dbReference>
<keyword evidence="5" id="KW-0547">Nucleotide-binding</keyword>
<dbReference type="InterPro" id="IPR011527">
    <property type="entry name" value="ABC1_TM_dom"/>
</dbReference>
<organism evidence="13 14">
    <name type="scientific">Desulfosporosinus acidiphilus (strain DSM 22704 / JCM 16185 / SJ4)</name>
    <dbReference type="NCBI Taxonomy" id="646529"/>
    <lineage>
        <taxon>Bacteria</taxon>
        <taxon>Bacillati</taxon>
        <taxon>Bacillota</taxon>
        <taxon>Clostridia</taxon>
        <taxon>Eubacteriales</taxon>
        <taxon>Desulfitobacteriaceae</taxon>
        <taxon>Desulfosporosinus</taxon>
    </lineage>
</organism>
<keyword evidence="2" id="KW-0813">Transport</keyword>
<dbReference type="HOGENOM" id="CLU_000604_84_9_9"/>
<dbReference type="SUPFAM" id="SSF90123">
    <property type="entry name" value="ABC transporter transmembrane region"/>
    <property type="match status" value="1"/>
</dbReference>
<dbReference type="Pfam" id="PF00664">
    <property type="entry name" value="ABC_membrane"/>
    <property type="match status" value="1"/>
</dbReference>
<dbReference type="GO" id="GO:0005524">
    <property type="term" value="F:ATP binding"/>
    <property type="evidence" value="ECO:0007669"/>
    <property type="project" value="UniProtKB-KW"/>
</dbReference>
<feature type="transmembrane region" description="Helical" evidence="10">
    <location>
        <begin position="239"/>
        <end position="264"/>
    </location>
</feature>
<dbReference type="KEGG" id="dai:Desaci_2365"/>
<dbReference type="FunFam" id="3.40.50.300:FF:000221">
    <property type="entry name" value="Multidrug ABC transporter ATP-binding protein"/>
    <property type="match status" value="1"/>
</dbReference>
<dbReference type="PROSITE" id="PS00211">
    <property type="entry name" value="ABC_TRANSPORTER_1"/>
    <property type="match status" value="1"/>
</dbReference>
<keyword evidence="8 10" id="KW-0472">Membrane</keyword>
<dbReference type="EMBL" id="CP003639">
    <property type="protein sequence ID" value="AFM41318.1"/>
    <property type="molecule type" value="Genomic_DNA"/>
</dbReference>
<keyword evidence="7 10" id="KW-1133">Transmembrane helix</keyword>
<comment type="subcellular location">
    <subcellularLocation>
        <location evidence="1">Cell membrane</location>
        <topology evidence="1">Multi-pass membrane protein</topology>
    </subcellularLocation>
</comment>
<name>I4D694_DESAJ</name>
<dbReference type="GO" id="GO:0045454">
    <property type="term" value="P:cell redox homeostasis"/>
    <property type="evidence" value="ECO:0007669"/>
    <property type="project" value="InterPro"/>
</dbReference>
<dbReference type="Gene3D" id="1.20.1560.10">
    <property type="entry name" value="ABC transporter type 1, transmembrane domain"/>
    <property type="match status" value="2"/>
</dbReference>
<evidence type="ECO:0000256" key="4">
    <source>
        <dbReference type="ARBA" id="ARBA00022692"/>
    </source>
</evidence>
<keyword evidence="14" id="KW-1185">Reference proteome</keyword>
<dbReference type="GO" id="GO:0140359">
    <property type="term" value="F:ABC-type transporter activity"/>
    <property type="evidence" value="ECO:0007669"/>
    <property type="project" value="InterPro"/>
</dbReference>
<evidence type="ECO:0000256" key="9">
    <source>
        <dbReference type="SAM" id="MobiDB-lite"/>
    </source>
</evidence>
<reference evidence="13 14" key="1">
    <citation type="journal article" date="2012" name="J. Bacteriol.">
        <title>Complete genome sequences of Desulfosporosinus orientis DSM765T, Desulfosporosinus youngiae DSM17734T, Desulfosporosinus meridiei DSM13257T, and Desulfosporosinus acidiphilus DSM22704T.</title>
        <authorList>
            <person name="Pester M."/>
            <person name="Brambilla E."/>
            <person name="Alazard D."/>
            <person name="Rattei T."/>
            <person name="Weinmaier T."/>
            <person name="Han J."/>
            <person name="Lucas S."/>
            <person name="Lapidus A."/>
            <person name="Cheng J.F."/>
            <person name="Goodwin L."/>
            <person name="Pitluck S."/>
            <person name="Peters L."/>
            <person name="Ovchinnikova G."/>
            <person name="Teshima H."/>
            <person name="Detter J.C."/>
            <person name="Han C.S."/>
            <person name="Tapia R."/>
            <person name="Land M.L."/>
            <person name="Hauser L."/>
            <person name="Kyrpides N.C."/>
            <person name="Ivanova N.N."/>
            <person name="Pagani I."/>
            <person name="Huntmann M."/>
            <person name="Wei C.L."/>
            <person name="Davenport K.W."/>
            <person name="Daligault H."/>
            <person name="Chain P.S."/>
            <person name="Chen A."/>
            <person name="Mavromatis K."/>
            <person name="Markowitz V."/>
            <person name="Szeto E."/>
            <person name="Mikhailova N."/>
            <person name="Pati A."/>
            <person name="Wagner M."/>
            <person name="Woyke T."/>
            <person name="Ollivier B."/>
            <person name="Klenk H.P."/>
            <person name="Spring S."/>
            <person name="Loy A."/>
        </authorList>
    </citation>
    <scope>NUCLEOTIDE SEQUENCE [LARGE SCALE GENOMIC DNA]</scope>
    <source>
        <strain evidence="14">DSM 22704 / JCM 16185 / SJ4</strain>
    </source>
</reference>
<dbReference type="PROSITE" id="PS50929">
    <property type="entry name" value="ABC_TM1F"/>
    <property type="match status" value="1"/>
</dbReference>
<evidence type="ECO:0000259" key="11">
    <source>
        <dbReference type="PROSITE" id="PS50893"/>
    </source>
</evidence>
<keyword evidence="4 10" id="KW-0812">Transmembrane</keyword>
<feature type="compositionally biased region" description="Basic and acidic residues" evidence="9">
    <location>
        <begin position="330"/>
        <end position="358"/>
    </location>
</feature>
<evidence type="ECO:0000256" key="2">
    <source>
        <dbReference type="ARBA" id="ARBA00022448"/>
    </source>
</evidence>